<accession>A0ACC0CM16</accession>
<protein>
    <submittedName>
        <fullName evidence="1">Uncharacterized protein</fullName>
    </submittedName>
</protein>
<organism evidence="1 2">
    <name type="scientific">Hypoxylon rubiginosum</name>
    <dbReference type="NCBI Taxonomy" id="110542"/>
    <lineage>
        <taxon>Eukaryota</taxon>
        <taxon>Fungi</taxon>
        <taxon>Dikarya</taxon>
        <taxon>Ascomycota</taxon>
        <taxon>Pezizomycotina</taxon>
        <taxon>Sordariomycetes</taxon>
        <taxon>Xylariomycetidae</taxon>
        <taxon>Xylariales</taxon>
        <taxon>Hypoxylaceae</taxon>
        <taxon>Hypoxylon</taxon>
    </lineage>
</organism>
<name>A0ACC0CM16_9PEZI</name>
<dbReference type="Proteomes" id="UP001497680">
    <property type="component" value="Unassembled WGS sequence"/>
</dbReference>
<sequence>MSEVAELRGQLEEINASIADAEKCLEEGPPLRDKIERQLKQTISDTLEVPESQLHIGIAVMKQYSPETITHGIVIDDINQKIRRMARKRYKHHGRLEVQKRNLVIEAVTTDPFARLSPDDANFKVVEEAQEYINSLGFKRLMKTHCKNTIGIHGFKKEDGKCVKSTEPYAMQNLIWYFCSLDLDGMMRELGFWSYNIGESHDDFYFKRLWKGPESWSVSHKHRFDGDDFGCIIEDRNCFLAIQSDENSLLQSELAVATMMHRAQWDRMRKQEPPSTIKPHPVFVVTIDGNLQVRVIIASIRISKKSPKVFLRVQVCETISFDLDEERENWTEAEEQGSWLVGPMTKFMSHLFYALSLVMDGTEDPKEKLRKAKAKKRKRY</sequence>
<keyword evidence="2" id="KW-1185">Reference proteome</keyword>
<evidence type="ECO:0000313" key="2">
    <source>
        <dbReference type="Proteomes" id="UP001497680"/>
    </source>
</evidence>
<comment type="caution">
    <text evidence="1">The sequence shown here is derived from an EMBL/GenBank/DDBJ whole genome shotgun (WGS) entry which is preliminary data.</text>
</comment>
<proteinExistence type="predicted"/>
<reference evidence="1 2" key="1">
    <citation type="journal article" date="2022" name="New Phytol.">
        <title>Ecological generalism drives hyperdiversity of secondary metabolite gene clusters in xylarialean endophytes.</title>
        <authorList>
            <person name="Franco M.E.E."/>
            <person name="Wisecaver J.H."/>
            <person name="Arnold A.E."/>
            <person name="Ju Y.M."/>
            <person name="Slot J.C."/>
            <person name="Ahrendt S."/>
            <person name="Moore L.P."/>
            <person name="Eastman K.E."/>
            <person name="Scott K."/>
            <person name="Konkel Z."/>
            <person name="Mondo S.J."/>
            <person name="Kuo A."/>
            <person name="Hayes R.D."/>
            <person name="Haridas S."/>
            <person name="Andreopoulos B."/>
            <person name="Riley R."/>
            <person name="LaButti K."/>
            <person name="Pangilinan J."/>
            <person name="Lipzen A."/>
            <person name="Amirebrahimi M."/>
            <person name="Yan J."/>
            <person name="Adam C."/>
            <person name="Keymanesh K."/>
            <person name="Ng V."/>
            <person name="Louie K."/>
            <person name="Northen T."/>
            <person name="Drula E."/>
            <person name="Henrissat B."/>
            <person name="Hsieh H.M."/>
            <person name="Youens-Clark K."/>
            <person name="Lutzoni F."/>
            <person name="Miadlikowska J."/>
            <person name="Eastwood D.C."/>
            <person name="Hamelin R.C."/>
            <person name="Grigoriev I.V."/>
            <person name="U'Ren J.M."/>
        </authorList>
    </citation>
    <scope>NUCLEOTIDE SEQUENCE [LARGE SCALE GENOMIC DNA]</scope>
    <source>
        <strain evidence="1 2">ER1909</strain>
    </source>
</reference>
<evidence type="ECO:0000313" key="1">
    <source>
        <dbReference type="EMBL" id="KAI6081400.1"/>
    </source>
</evidence>
<gene>
    <name evidence="1" type="ORF">F4821DRAFT_264958</name>
</gene>
<dbReference type="EMBL" id="MU394397">
    <property type="protein sequence ID" value="KAI6081400.1"/>
    <property type="molecule type" value="Genomic_DNA"/>
</dbReference>